<evidence type="ECO:0000256" key="1">
    <source>
        <dbReference type="SAM" id="MobiDB-lite"/>
    </source>
</evidence>
<gene>
    <name evidence="2" type="ORF">B5807_06344</name>
</gene>
<accession>A0A1Y2LVR8</accession>
<feature type="region of interest" description="Disordered" evidence="1">
    <location>
        <begin position="238"/>
        <end position="257"/>
    </location>
</feature>
<dbReference type="InParanoid" id="A0A1Y2LVR8"/>
<organism evidence="2 3">
    <name type="scientific">Epicoccum nigrum</name>
    <name type="common">Soil fungus</name>
    <name type="synonym">Epicoccum purpurascens</name>
    <dbReference type="NCBI Taxonomy" id="105696"/>
    <lineage>
        <taxon>Eukaryota</taxon>
        <taxon>Fungi</taxon>
        <taxon>Dikarya</taxon>
        <taxon>Ascomycota</taxon>
        <taxon>Pezizomycotina</taxon>
        <taxon>Dothideomycetes</taxon>
        <taxon>Pleosporomycetidae</taxon>
        <taxon>Pleosporales</taxon>
        <taxon>Pleosporineae</taxon>
        <taxon>Didymellaceae</taxon>
        <taxon>Epicoccum</taxon>
    </lineage>
</organism>
<reference evidence="2 3" key="1">
    <citation type="journal article" date="2017" name="Genome Announc.">
        <title>Genome sequence of the saprophytic ascomycete Epicoccum nigrum ICMP 19927 strain isolated from New Zealand.</title>
        <authorList>
            <person name="Fokin M."/>
            <person name="Fleetwood D."/>
            <person name="Weir B.S."/>
            <person name="Villas-Boas S.G."/>
        </authorList>
    </citation>
    <scope>NUCLEOTIDE SEQUENCE [LARGE SCALE GENOMIC DNA]</scope>
    <source>
        <strain evidence="2 3">ICMP 19927</strain>
    </source>
</reference>
<dbReference type="AlphaFoldDB" id="A0A1Y2LVR8"/>
<proteinExistence type="predicted"/>
<evidence type="ECO:0000313" key="3">
    <source>
        <dbReference type="Proteomes" id="UP000193240"/>
    </source>
</evidence>
<dbReference type="Proteomes" id="UP000193240">
    <property type="component" value="Unassembled WGS sequence"/>
</dbReference>
<evidence type="ECO:0000313" key="2">
    <source>
        <dbReference type="EMBL" id="OSS47984.1"/>
    </source>
</evidence>
<dbReference type="EMBL" id="KZ107847">
    <property type="protein sequence ID" value="OSS47984.1"/>
    <property type="molecule type" value="Genomic_DNA"/>
</dbReference>
<protein>
    <submittedName>
        <fullName evidence="2">Uncharacterized protein</fullName>
    </submittedName>
</protein>
<sequence length="284" mass="30092">MVRSCIPNLAKLAHLFSFYTASTTSPEVLQQQACDLSTIPYSSWKPPMCPQKCPGKCPHLPAGNEARVNVQSAVATPKQSLHYLSRKDPAQKAKVTFGGSAEKRTTAAYDDLGASARTPPNVTAKDAHGGTASCVSLTRSHRMASQDAPDAVHRGPADDGDMTAALPAHRRRLQARLEIAPAVANAYALNRYGDVDGDQGPFDDMYELSSFLDEGEDCAVDSPCKLHTVAPVVAPCSPGQGHEGSGSSSVTKKAFESPEASIAAPRVVEKEGGEDTPLGHVFFF</sequence>
<name>A0A1Y2LVR8_EPING</name>
<keyword evidence="3" id="KW-1185">Reference proteome</keyword>